<evidence type="ECO:0000256" key="1">
    <source>
        <dbReference type="ARBA" id="ARBA00023157"/>
    </source>
</evidence>
<evidence type="ECO:0000256" key="3">
    <source>
        <dbReference type="SAM" id="SignalP"/>
    </source>
</evidence>
<feature type="chain" id="PRO_5027000471" description="CUB domain-containing protein" evidence="3">
    <location>
        <begin position="21"/>
        <end position="250"/>
    </location>
</feature>
<dbReference type="Proteomes" id="UP000507470">
    <property type="component" value="Unassembled WGS sequence"/>
</dbReference>
<feature type="signal peptide" evidence="3">
    <location>
        <begin position="1"/>
        <end position="20"/>
    </location>
</feature>
<name>A0A6J7ZUV9_MYTCO</name>
<keyword evidence="2" id="KW-0472">Membrane</keyword>
<dbReference type="AlphaFoldDB" id="A0A6J7ZUV9"/>
<dbReference type="Gene3D" id="2.60.120.290">
    <property type="entry name" value="Spermadhesin, CUB domain"/>
    <property type="match status" value="1"/>
</dbReference>
<feature type="transmembrane region" description="Helical" evidence="2">
    <location>
        <begin position="116"/>
        <end position="142"/>
    </location>
</feature>
<evidence type="ECO:0000313" key="6">
    <source>
        <dbReference type="Proteomes" id="UP000507470"/>
    </source>
</evidence>
<keyword evidence="2" id="KW-0812">Transmembrane</keyword>
<proteinExistence type="predicted"/>
<dbReference type="OrthoDB" id="10686159at2759"/>
<reference evidence="5 6" key="1">
    <citation type="submission" date="2020-06" db="EMBL/GenBank/DDBJ databases">
        <authorList>
            <person name="Li R."/>
            <person name="Bekaert M."/>
        </authorList>
    </citation>
    <scope>NUCLEOTIDE SEQUENCE [LARGE SCALE GENOMIC DNA]</scope>
    <source>
        <strain evidence="6">wild</strain>
    </source>
</reference>
<evidence type="ECO:0000313" key="5">
    <source>
        <dbReference type="EMBL" id="CAC5356229.1"/>
    </source>
</evidence>
<gene>
    <name evidence="5" type="ORF">MCOR_506</name>
</gene>
<dbReference type="InterPro" id="IPR035914">
    <property type="entry name" value="Sperma_CUB_dom_sf"/>
</dbReference>
<keyword evidence="6" id="KW-1185">Reference proteome</keyword>
<dbReference type="InterPro" id="IPR000859">
    <property type="entry name" value="CUB_dom"/>
</dbReference>
<keyword evidence="1" id="KW-1015">Disulfide bond</keyword>
<organism evidence="5 6">
    <name type="scientific">Mytilus coruscus</name>
    <name type="common">Sea mussel</name>
    <dbReference type="NCBI Taxonomy" id="42192"/>
    <lineage>
        <taxon>Eukaryota</taxon>
        <taxon>Metazoa</taxon>
        <taxon>Spiralia</taxon>
        <taxon>Lophotrochozoa</taxon>
        <taxon>Mollusca</taxon>
        <taxon>Bivalvia</taxon>
        <taxon>Autobranchia</taxon>
        <taxon>Pteriomorphia</taxon>
        <taxon>Mytilida</taxon>
        <taxon>Mytiloidea</taxon>
        <taxon>Mytilidae</taxon>
        <taxon>Mytilinae</taxon>
        <taxon>Mytilus</taxon>
    </lineage>
</organism>
<keyword evidence="2" id="KW-1133">Transmembrane helix</keyword>
<keyword evidence="3" id="KW-0732">Signal</keyword>
<dbReference type="EMBL" id="CACVKT020000127">
    <property type="protein sequence ID" value="CAC5356229.1"/>
    <property type="molecule type" value="Genomic_DNA"/>
</dbReference>
<dbReference type="Pfam" id="PF00431">
    <property type="entry name" value="CUB"/>
    <property type="match status" value="1"/>
</dbReference>
<sequence length="250" mass="27573">MKSYIYVVIGILLVLKDASCTIHLTATPYLQRFVSHDAYDGLNSSAALLLQTCCGSANPPPFTVQSTDGTMYVLFSTDETIAKEGFRVSYILQGAPTSTVSTTVQVAASKKEDKTLLYLIIACAVTALLILIMIILICVICCKKKSKAKKTKQKVHKKFGRSAPRPVVVTSESGFEAELEGNSESPSEDLKIQKKTISYTISPISNKQNKEIAKTDKKEDKIKMETITHNYQGEIQSTLQERPLVQEKKT</sequence>
<feature type="domain" description="CUB" evidence="4">
    <location>
        <begin position="39"/>
        <end position="90"/>
    </location>
</feature>
<evidence type="ECO:0000256" key="2">
    <source>
        <dbReference type="SAM" id="Phobius"/>
    </source>
</evidence>
<evidence type="ECO:0000259" key="4">
    <source>
        <dbReference type="Pfam" id="PF00431"/>
    </source>
</evidence>
<protein>
    <recommendedName>
        <fullName evidence="4">CUB domain-containing protein</fullName>
    </recommendedName>
</protein>
<accession>A0A6J7ZUV9</accession>
<dbReference type="SUPFAM" id="SSF49854">
    <property type="entry name" value="Spermadhesin, CUB domain"/>
    <property type="match status" value="1"/>
</dbReference>